<keyword evidence="2" id="KW-0808">Transferase</keyword>
<evidence type="ECO:0000259" key="1">
    <source>
        <dbReference type="Pfam" id="PF08241"/>
    </source>
</evidence>
<name>A0A5M7BFP9_SACHI</name>
<dbReference type="CDD" id="cd02440">
    <property type="entry name" value="AdoMet_MTases"/>
    <property type="match status" value="1"/>
</dbReference>
<reference evidence="2 3" key="1">
    <citation type="submission" date="2019-09" db="EMBL/GenBank/DDBJ databases">
        <title>Draft genome sequence of the thermophilic Saccharopolyspora hirsuta VKM Ac-666T.</title>
        <authorList>
            <person name="Lobastova T.G."/>
            <person name="Fokina V."/>
            <person name="Bragin E.Y."/>
            <person name="Shtratnikova V.Y."/>
            <person name="Starodumova I.P."/>
            <person name="Tarlachkov S.V."/>
            <person name="Donova M.V."/>
        </authorList>
    </citation>
    <scope>NUCLEOTIDE SEQUENCE [LARGE SCALE GENOMIC DNA]</scope>
    <source>
        <strain evidence="2 3">VKM Ac-666</strain>
    </source>
</reference>
<comment type="caution">
    <text evidence="2">The sequence shown here is derived from an EMBL/GenBank/DDBJ whole genome shotgun (WGS) entry which is preliminary data.</text>
</comment>
<dbReference type="Pfam" id="PF08241">
    <property type="entry name" value="Methyltransf_11"/>
    <property type="match status" value="1"/>
</dbReference>
<dbReference type="InterPro" id="IPR013216">
    <property type="entry name" value="Methyltransf_11"/>
</dbReference>
<dbReference type="GO" id="GO:0032259">
    <property type="term" value="P:methylation"/>
    <property type="evidence" value="ECO:0007669"/>
    <property type="project" value="UniProtKB-KW"/>
</dbReference>
<dbReference type="PANTHER" id="PTHR42912">
    <property type="entry name" value="METHYLTRANSFERASE"/>
    <property type="match status" value="1"/>
</dbReference>
<feature type="domain" description="Methyltransferase type 11" evidence="1">
    <location>
        <begin position="98"/>
        <end position="189"/>
    </location>
</feature>
<dbReference type="EMBL" id="VWPH01000019">
    <property type="protein sequence ID" value="KAA5826045.1"/>
    <property type="molecule type" value="Genomic_DNA"/>
</dbReference>
<protein>
    <submittedName>
        <fullName evidence="2">Class I SAM-dependent methyltransferase</fullName>
    </submittedName>
</protein>
<accession>A0A5M7BFP9</accession>
<dbReference type="GO" id="GO:0008757">
    <property type="term" value="F:S-adenosylmethionine-dependent methyltransferase activity"/>
    <property type="evidence" value="ECO:0007669"/>
    <property type="project" value="InterPro"/>
</dbReference>
<dbReference type="SMR" id="A0A5M7BFP9"/>
<proteinExistence type="predicted"/>
<evidence type="ECO:0000313" key="2">
    <source>
        <dbReference type="EMBL" id="KAA5826045.1"/>
    </source>
</evidence>
<dbReference type="AlphaFoldDB" id="A0A5M7BFP9"/>
<gene>
    <name evidence="2" type="ORF">F1721_31665</name>
</gene>
<dbReference type="Proteomes" id="UP000323946">
    <property type="component" value="Unassembled WGS sequence"/>
</dbReference>
<dbReference type="InterPro" id="IPR050508">
    <property type="entry name" value="Methyltransf_Superfamily"/>
</dbReference>
<dbReference type="OrthoDB" id="9805171at2"/>
<dbReference type="RefSeq" id="WP_150070509.1">
    <property type="nucleotide sequence ID" value="NZ_JBEPDJ010000016.1"/>
</dbReference>
<sequence>MIYEHPLAYLLGLEGVALLRSFTGEHDREFVTARIAEVRRLLDDESLADAAVEVERVDPVTGYRAWSRTYDDGRNSAFDFDEPVVGEILDGLPTGVAVDAACGTGRFAEILAGRGHRVIGVDSSPEMLARARERVPAGEFAVGELTGMPVGDAAADLVVCALALTHVPSLEPVFAEFARVLRPGGHLVISDMHPGRVMFGSIPPVRDADGRPGRLVSHRHELGDYLRTALPLGLQLRHYDEPPLPANPVPPGPAPAEPGPWDCWPWSLAAMVPEATAAASAGMPATMIWHFQLPGRS</sequence>
<dbReference type="InterPro" id="IPR029063">
    <property type="entry name" value="SAM-dependent_MTases_sf"/>
</dbReference>
<evidence type="ECO:0000313" key="3">
    <source>
        <dbReference type="Proteomes" id="UP000323946"/>
    </source>
</evidence>
<dbReference type="Gene3D" id="3.40.50.150">
    <property type="entry name" value="Vaccinia Virus protein VP39"/>
    <property type="match status" value="1"/>
</dbReference>
<organism evidence="2 3">
    <name type="scientific">Saccharopolyspora hirsuta</name>
    <dbReference type="NCBI Taxonomy" id="1837"/>
    <lineage>
        <taxon>Bacteria</taxon>
        <taxon>Bacillati</taxon>
        <taxon>Actinomycetota</taxon>
        <taxon>Actinomycetes</taxon>
        <taxon>Pseudonocardiales</taxon>
        <taxon>Pseudonocardiaceae</taxon>
        <taxon>Saccharopolyspora</taxon>
    </lineage>
</organism>
<keyword evidence="3" id="KW-1185">Reference proteome</keyword>
<dbReference type="SUPFAM" id="SSF53335">
    <property type="entry name" value="S-adenosyl-L-methionine-dependent methyltransferases"/>
    <property type="match status" value="1"/>
</dbReference>
<keyword evidence="2" id="KW-0489">Methyltransferase</keyword>